<gene>
    <name evidence="2" type="ORF">JIN82_08465</name>
</gene>
<comment type="caution">
    <text evidence="2">The sequence shown here is derived from an EMBL/GenBank/DDBJ whole genome shotgun (WGS) entry which is preliminary data.</text>
</comment>
<organism evidence="2 3">
    <name type="scientific">Persicirhabdus sediminis</name>
    <dbReference type="NCBI Taxonomy" id="454144"/>
    <lineage>
        <taxon>Bacteria</taxon>
        <taxon>Pseudomonadati</taxon>
        <taxon>Verrucomicrobiota</taxon>
        <taxon>Verrucomicrobiia</taxon>
        <taxon>Verrucomicrobiales</taxon>
        <taxon>Verrucomicrobiaceae</taxon>
        <taxon>Persicirhabdus</taxon>
    </lineage>
</organism>
<reference evidence="2" key="1">
    <citation type="submission" date="2021-01" db="EMBL/GenBank/DDBJ databases">
        <title>Modified the classification status of verrucomicrobia.</title>
        <authorList>
            <person name="Feng X."/>
        </authorList>
    </citation>
    <scope>NUCLEOTIDE SEQUENCE</scope>
    <source>
        <strain evidence="2">_KCTC 22039</strain>
    </source>
</reference>
<dbReference type="EMBL" id="JAENIM010000039">
    <property type="protein sequence ID" value="MBK1791182.1"/>
    <property type="molecule type" value="Genomic_DNA"/>
</dbReference>
<accession>A0A8J7MEE5</accession>
<keyword evidence="1" id="KW-1133">Transmembrane helix</keyword>
<protein>
    <submittedName>
        <fullName evidence="2">Uncharacterized protein</fullName>
    </submittedName>
</protein>
<evidence type="ECO:0000256" key="1">
    <source>
        <dbReference type="SAM" id="Phobius"/>
    </source>
</evidence>
<dbReference type="Proteomes" id="UP000624703">
    <property type="component" value="Unassembled WGS sequence"/>
</dbReference>
<evidence type="ECO:0000313" key="3">
    <source>
        <dbReference type="Proteomes" id="UP000624703"/>
    </source>
</evidence>
<dbReference type="RefSeq" id="WP_200311196.1">
    <property type="nucleotide sequence ID" value="NZ_JAENIM010000039.1"/>
</dbReference>
<feature type="transmembrane region" description="Helical" evidence="1">
    <location>
        <begin position="20"/>
        <end position="43"/>
    </location>
</feature>
<feature type="transmembrane region" description="Helical" evidence="1">
    <location>
        <begin position="49"/>
        <end position="73"/>
    </location>
</feature>
<dbReference type="AlphaFoldDB" id="A0A8J7MEE5"/>
<keyword evidence="1" id="KW-0812">Transmembrane</keyword>
<name>A0A8J7MEE5_9BACT</name>
<keyword evidence="3" id="KW-1185">Reference proteome</keyword>
<sequence length="153" mass="17041">MQTYPVTIENVKPRHFGRMLGLILGVLILSCVIWTIAVGLSLLGLDRFLASYSLSSAAITASLLAYAVFLILPRAYLQRHSVLRYVYFASAIVFAWRCIDAVLVNLELALLTNKFVWICIAVSLCMLITVWNVLAVMKNIDELSSSEEDIGNE</sequence>
<evidence type="ECO:0000313" key="2">
    <source>
        <dbReference type="EMBL" id="MBK1791182.1"/>
    </source>
</evidence>
<keyword evidence="1" id="KW-0472">Membrane</keyword>
<feature type="transmembrane region" description="Helical" evidence="1">
    <location>
        <begin position="115"/>
        <end position="137"/>
    </location>
</feature>
<feature type="transmembrane region" description="Helical" evidence="1">
    <location>
        <begin position="85"/>
        <end position="103"/>
    </location>
</feature>
<proteinExistence type="predicted"/>